<dbReference type="CDD" id="cd00279">
    <property type="entry name" value="YlxR"/>
    <property type="match status" value="1"/>
</dbReference>
<dbReference type="OrthoDB" id="9799836at2"/>
<dbReference type="InterPro" id="IPR035931">
    <property type="entry name" value="YlxR-like_sf"/>
</dbReference>
<feature type="region of interest" description="Disordered" evidence="1">
    <location>
        <begin position="230"/>
        <end position="265"/>
    </location>
</feature>
<dbReference type="Proteomes" id="UP000509702">
    <property type="component" value="Chromosome"/>
</dbReference>
<dbReference type="Pfam" id="PF04296">
    <property type="entry name" value="YlxR"/>
    <property type="match status" value="1"/>
</dbReference>
<reference evidence="3 4" key="1">
    <citation type="submission" date="2020-06" db="EMBL/GenBank/DDBJ databases">
        <title>Complete genome of Azosprillum oryzae KACC14407.</title>
        <authorList>
            <person name="Kim M."/>
            <person name="Park Y.-J."/>
            <person name="Shin J.-H."/>
        </authorList>
    </citation>
    <scope>NUCLEOTIDE SEQUENCE [LARGE SCALE GENOMIC DNA]</scope>
    <source>
        <strain evidence="3 4">KACC 14407</strain>
    </source>
</reference>
<name>A0A6N1AHE1_9PROT</name>
<dbReference type="KEGG" id="aoz:HUE56_10585"/>
<dbReference type="AlphaFoldDB" id="A0A6N1AHE1"/>
<feature type="domain" description="YlxR" evidence="2">
    <location>
        <begin position="42"/>
        <end position="117"/>
    </location>
</feature>
<evidence type="ECO:0000256" key="1">
    <source>
        <dbReference type="SAM" id="MobiDB-lite"/>
    </source>
</evidence>
<evidence type="ECO:0000313" key="4">
    <source>
        <dbReference type="Proteomes" id="UP000509702"/>
    </source>
</evidence>
<dbReference type="SUPFAM" id="SSF55315">
    <property type="entry name" value="L30e-like"/>
    <property type="match status" value="1"/>
</dbReference>
<gene>
    <name evidence="3" type="ORF">HUE56_10585</name>
</gene>
<protein>
    <submittedName>
        <fullName evidence="3">RNA-binding protein</fullName>
    </submittedName>
</protein>
<dbReference type="Gene3D" id="3.30.1330.30">
    <property type="match status" value="1"/>
</dbReference>
<dbReference type="PANTHER" id="PTHR34215:SF1">
    <property type="entry name" value="YLXR DOMAIN-CONTAINING PROTEIN"/>
    <property type="match status" value="1"/>
</dbReference>
<accession>A0A6N1AHE1</accession>
<feature type="region of interest" description="Disordered" evidence="1">
    <location>
        <begin position="1"/>
        <end position="39"/>
    </location>
</feature>
<dbReference type="SUPFAM" id="SSF64376">
    <property type="entry name" value="YlxR-like"/>
    <property type="match status" value="1"/>
</dbReference>
<dbReference type="EMBL" id="CP054619">
    <property type="protein sequence ID" value="QKS50970.1"/>
    <property type="molecule type" value="Genomic_DNA"/>
</dbReference>
<sequence length="265" mass="27872">MTERNDERTPTAAADAVPDQELAPDDGAGTDRLPADEKGPLRRCIASGTVGPKEGMIRFVIGPDGEVVPDLEERLPGRGLWVTADRDALAKAMGKSVFAKAARRAVKVPPDLAERLERLLERRCLHALGLARRAGHVLAGYEKVREALRANQVGRAGPPPALLVEAADGSLDQRGKVTALAPSLPVIDLFESSALAAALGRDHAVHAVVARGRLAAGLVREAARLRGLKGPQGHLDLKGPQGDRDAHQDSDKGLGVGDTAGRPAM</sequence>
<evidence type="ECO:0000259" key="2">
    <source>
        <dbReference type="Pfam" id="PF04296"/>
    </source>
</evidence>
<keyword evidence="4" id="KW-1185">Reference proteome</keyword>
<dbReference type="InterPro" id="IPR037465">
    <property type="entry name" value="YlxR"/>
</dbReference>
<dbReference type="NCBIfam" id="NF006622">
    <property type="entry name" value="PRK09190.1"/>
    <property type="match status" value="1"/>
</dbReference>
<evidence type="ECO:0000313" key="3">
    <source>
        <dbReference type="EMBL" id="QKS50970.1"/>
    </source>
</evidence>
<dbReference type="RefSeq" id="WP_149200849.1">
    <property type="nucleotide sequence ID" value="NZ_BSOV01000132.1"/>
</dbReference>
<feature type="compositionally biased region" description="Basic and acidic residues" evidence="1">
    <location>
        <begin position="235"/>
        <end position="252"/>
    </location>
</feature>
<dbReference type="PANTHER" id="PTHR34215">
    <property type="entry name" value="BLL0784 PROTEIN"/>
    <property type="match status" value="1"/>
</dbReference>
<dbReference type="InterPro" id="IPR029064">
    <property type="entry name" value="Ribosomal_eL30-like_sf"/>
</dbReference>
<organism evidence="3 4">
    <name type="scientific">Azospirillum oryzae</name>
    <dbReference type="NCBI Taxonomy" id="286727"/>
    <lineage>
        <taxon>Bacteria</taxon>
        <taxon>Pseudomonadati</taxon>
        <taxon>Pseudomonadota</taxon>
        <taxon>Alphaproteobacteria</taxon>
        <taxon>Rhodospirillales</taxon>
        <taxon>Azospirillaceae</taxon>
        <taxon>Azospirillum</taxon>
    </lineage>
</organism>
<proteinExistence type="predicted"/>
<dbReference type="InterPro" id="IPR007393">
    <property type="entry name" value="YlxR_dom"/>
</dbReference>